<organism evidence="1 2">
    <name type="scientific">Caballeronia udeis</name>
    <dbReference type="NCBI Taxonomy" id="1232866"/>
    <lineage>
        <taxon>Bacteria</taxon>
        <taxon>Pseudomonadati</taxon>
        <taxon>Pseudomonadota</taxon>
        <taxon>Betaproteobacteria</taxon>
        <taxon>Burkholderiales</taxon>
        <taxon>Burkholderiaceae</taxon>
        <taxon>Caballeronia</taxon>
    </lineage>
</organism>
<gene>
    <name evidence="1" type="ORF">AWB69_08280</name>
</gene>
<reference evidence="1 2" key="1">
    <citation type="submission" date="2016-01" db="EMBL/GenBank/DDBJ databases">
        <authorList>
            <person name="Oliw E.H."/>
        </authorList>
    </citation>
    <scope>NUCLEOTIDE SEQUENCE [LARGE SCALE GENOMIC DNA]</scope>
    <source>
        <strain evidence="1">LMG 27134</strain>
    </source>
</reference>
<evidence type="ECO:0000313" key="1">
    <source>
        <dbReference type="EMBL" id="SAL69938.1"/>
    </source>
</evidence>
<name>A0A158JMG3_9BURK</name>
<dbReference type="AlphaFoldDB" id="A0A158JMG3"/>
<dbReference type="OrthoDB" id="9027482at2"/>
<evidence type="ECO:0000313" key="2">
    <source>
        <dbReference type="Proteomes" id="UP000054683"/>
    </source>
</evidence>
<accession>A0A158JMG3</accession>
<proteinExistence type="predicted"/>
<dbReference type="Proteomes" id="UP000054683">
    <property type="component" value="Unassembled WGS sequence"/>
</dbReference>
<sequence length="131" mass="14980">MDQKKNYHDAELVGLYYARGRQHLLLTFQLVNGDLAVVRCDGVTHFKLGEMGLQNVTSRLLISSEQEFHPDEIRNHINWACSRDGHEHAMTDSRAAYFRTSIRHRQITLLVLEPSIGAELVVVCKAIEHVE</sequence>
<dbReference type="RefSeq" id="WP_062092352.1">
    <property type="nucleotide sequence ID" value="NZ_FCOK02000100.1"/>
</dbReference>
<protein>
    <submittedName>
        <fullName evidence="1">Uncharacterized protein</fullName>
    </submittedName>
</protein>
<dbReference type="EMBL" id="FCOK02000100">
    <property type="protein sequence ID" value="SAL69938.1"/>
    <property type="molecule type" value="Genomic_DNA"/>
</dbReference>